<gene>
    <name evidence="2" type="ORF">DFH08DRAFT_818775</name>
</gene>
<evidence type="ECO:0000256" key="1">
    <source>
        <dbReference type="SAM" id="MobiDB-lite"/>
    </source>
</evidence>
<keyword evidence="3" id="KW-1185">Reference proteome</keyword>
<protein>
    <submittedName>
        <fullName evidence="2">Uncharacterized protein</fullName>
    </submittedName>
</protein>
<proteinExistence type="predicted"/>
<reference evidence="2" key="1">
    <citation type="submission" date="2023-03" db="EMBL/GenBank/DDBJ databases">
        <title>Massive genome expansion in bonnet fungi (Mycena s.s.) driven by repeated elements and novel gene families across ecological guilds.</title>
        <authorList>
            <consortium name="Lawrence Berkeley National Laboratory"/>
            <person name="Harder C.B."/>
            <person name="Miyauchi S."/>
            <person name="Viragh M."/>
            <person name="Kuo A."/>
            <person name="Thoen E."/>
            <person name="Andreopoulos B."/>
            <person name="Lu D."/>
            <person name="Skrede I."/>
            <person name="Drula E."/>
            <person name="Henrissat B."/>
            <person name="Morin E."/>
            <person name="Kohler A."/>
            <person name="Barry K."/>
            <person name="LaButti K."/>
            <person name="Morin E."/>
            <person name="Salamov A."/>
            <person name="Lipzen A."/>
            <person name="Mereny Z."/>
            <person name="Hegedus B."/>
            <person name="Baldrian P."/>
            <person name="Stursova M."/>
            <person name="Weitz H."/>
            <person name="Taylor A."/>
            <person name="Grigoriev I.V."/>
            <person name="Nagy L.G."/>
            <person name="Martin F."/>
            <person name="Kauserud H."/>
        </authorList>
    </citation>
    <scope>NUCLEOTIDE SEQUENCE</scope>
    <source>
        <strain evidence="2">CBHHK002</strain>
    </source>
</reference>
<feature type="region of interest" description="Disordered" evidence="1">
    <location>
        <begin position="37"/>
        <end position="74"/>
    </location>
</feature>
<comment type="caution">
    <text evidence="2">The sequence shown here is derived from an EMBL/GenBank/DDBJ whole genome shotgun (WGS) entry which is preliminary data.</text>
</comment>
<feature type="compositionally biased region" description="Basic and acidic residues" evidence="1">
    <location>
        <begin position="56"/>
        <end position="74"/>
    </location>
</feature>
<organism evidence="2 3">
    <name type="scientific">Mycena albidolilacea</name>
    <dbReference type="NCBI Taxonomy" id="1033008"/>
    <lineage>
        <taxon>Eukaryota</taxon>
        <taxon>Fungi</taxon>
        <taxon>Dikarya</taxon>
        <taxon>Basidiomycota</taxon>
        <taxon>Agaricomycotina</taxon>
        <taxon>Agaricomycetes</taxon>
        <taxon>Agaricomycetidae</taxon>
        <taxon>Agaricales</taxon>
        <taxon>Marasmiineae</taxon>
        <taxon>Mycenaceae</taxon>
        <taxon>Mycena</taxon>
    </lineage>
</organism>
<evidence type="ECO:0000313" key="2">
    <source>
        <dbReference type="EMBL" id="KAJ7320954.1"/>
    </source>
</evidence>
<dbReference type="EMBL" id="JARIHO010000052">
    <property type="protein sequence ID" value="KAJ7320954.1"/>
    <property type="molecule type" value="Genomic_DNA"/>
</dbReference>
<accession>A0AAD6ZGN6</accession>
<evidence type="ECO:0000313" key="3">
    <source>
        <dbReference type="Proteomes" id="UP001218218"/>
    </source>
</evidence>
<sequence length="119" mass="13699">MQCKVFEPVGSLRNDLVRGFIPKVGIPFEIHSYVEDCRPDSNTEEDEITQQVQQDHAMDSRGATERGDYDKTVKDKEQLSWKTVGQTATLKKTRSHNESSKTTLWILEERRSAVTTTRR</sequence>
<dbReference type="Proteomes" id="UP001218218">
    <property type="component" value="Unassembled WGS sequence"/>
</dbReference>
<dbReference type="AlphaFoldDB" id="A0AAD6ZGN6"/>
<name>A0AAD6ZGN6_9AGAR</name>